<feature type="binding site" evidence="7">
    <location>
        <position position="71"/>
    </location>
    <ligand>
        <name>S-adenosyl-L-methionine</name>
        <dbReference type="ChEBI" id="CHEBI:59789"/>
    </ligand>
</feature>
<feature type="domain" description="RNase L inhibitor RLI-like possible metal-binding" evidence="9">
    <location>
        <begin position="5"/>
        <end position="32"/>
    </location>
</feature>
<keyword evidence="5 7" id="KW-0808">Transferase</keyword>
<dbReference type="NCBIfam" id="NF002621">
    <property type="entry name" value="PRK02287.1"/>
    <property type="match status" value="1"/>
</dbReference>
<feature type="binding site" evidence="7">
    <location>
        <position position="93"/>
    </location>
    <ligand>
        <name>S-adenosyl-L-methionine</name>
        <dbReference type="ChEBI" id="CHEBI:59789"/>
    </ligand>
</feature>
<evidence type="ECO:0000256" key="6">
    <source>
        <dbReference type="ARBA" id="ARBA00022691"/>
    </source>
</evidence>
<protein>
    <recommendedName>
        <fullName evidence="1 7">16S rRNA aminocarboxypropyltransferase</fullName>
        <ecNumber evidence="7">2.5.1.157</ecNumber>
    </recommendedName>
</protein>
<proteinExistence type="inferred from homology"/>
<dbReference type="InterPro" id="IPR007209">
    <property type="entry name" value="RNaseL-inhib-like_metal-bd_dom"/>
</dbReference>
<dbReference type="InterPro" id="IPR007177">
    <property type="entry name" value="Tsr3_C"/>
</dbReference>
<evidence type="ECO:0000313" key="10">
    <source>
        <dbReference type="EMBL" id="RLE49411.1"/>
    </source>
</evidence>
<dbReference type="PANTHER" id="PTHR20426:SF0">
    <property type="entry name" value="18S RRNA AMINOCARBOXYPROPYLTRANSFERASE"/>
    <property type="match status" value="1"/>
</dbReference>
<keyword evidence="2 7" id="KW-0963">Cytoplasm</keyword>
<feature type="binding site" evidence="7">
    <location>
        <position position="112"/>
    </location>
    <ligand>
        <name>S-adenosyl-L-methionine</name>
        <dbReference type="ChEBI" id="CHEBI:59789"/>
    </ligand>
</feature>
<dbReference type="GO" id="GO:0106388">
    <property type="term" value="F:rRNA small subunit aminocarboxypropyltransferase activity"/>
    <property type="evidence" value="ECO:0007669"/>
    <property type="project" value="UniProtKB-EC"/>
</dbReference>
<dbReference type="PANTHER" id="PTHR20426">
    <property type="entry name" value="RIBOSOME BIOGENESIS PROTEIN TSR3 HOMOLOG"/>
    <property type="match status" value="1"/>
</dbReference>
<evidence type="ECO:0000259" key="9">
    <source>
        <dbReference type="Pfam" id="PF04068"/>
    </source>
</evidence>
<accession>A0A497ER70</accession>
<evidence type="ECO:0000256" key="4">
    <source>
        <dbReference type="ARBA" id="ARBA00022552"/>
    </source>
</evidence>
<comment type="similarity">
    <text evidence="7">Belongs to the TDD superfamily. TSR3 family.</text>
</comment>
<feature type="binding site" evidence="7">
    <location>
        <position position="21"/>
    </location>
    <ligand>
        <name>S-adenosyl-L-methionine</name>
        <dbReference type="ChEBI" id="CHEBI:59789"/>
    </ligand>
</feature>
<dbReference type="Proteomes" id="UP000278475">
    <property type="component" value="Unassembled WGS sequence"/>
</dbReference>
<dbReference type="InterPro" id="IPR022968">
    <property type="entry name" value="Tsr3-like"/>
</dbReference>
<dbReference type="HAMAP" id="MF_01116">
    <property type="entry name" value="TSR3"/>
    <property type="match status" value="1"/>
</dbReference>
<evidence type="ECO:0000313" key="11">
    <source>
        <dbReference type="Proteomes" id="UP000278475"/>
    </source>
</evidence>
<dbReference type="GO" id="GO:0005737">
    <property type="term" value="C:cytoplasm"/>
    <property type="evidence" value="ECO:0007669"/>
    <property type="project" value="UniProtKB-SubCell"/>
</dbReference>
<organism evidence="10 11">
    <name type="scientific">Thermoproteota archaeon</name>
    <dbReference type="NCBI Taxonomy" id="2056631"/>
    <lineage>
        <taxon>Archaea</taxon>
        <taxon>Thermoproteota</taxon>
    </lineage>
</organism>
<evidence type="ECO:0000256" key="2">
    <source>
        <dbReference type="ARBA" id="ARBA00022490"/>
    </source>
</evidence>
<feature type="domain" description="16S/18S rRNA aminocarboxypropyltransferase Tsr3 C-terminal" evidence="8">
    <location>
        <begin position="45"/>
        <end position="170"/>
    </location>
</feature>
<name>A0A497ER70_9CREN</name>
<keyword evidence="3 7" id="KW-0690">Ribosome biogenesis</keyword>
<evidence type="ECO:0000259" key="8">
    <source>
        <dbReference type="Pfam" id="PF04034"/>
    </source>
</evidence>
<comment type="catalytic activity">
    <reaction evidence="7">
        <text>an N(1)-methylpseudouridine in rRNA + S-adenosyl-L-methionine = N(1)-methyl-N(3)-[(3S)-3-amino-3-carboxypropyl]pseudouridine in rRNA + S-methyl-5'-thioadenosine + H(+)</text>
        <dbReference type="Rhea" id="RHEA:63296"/>
        <dbReference type="Rhea" id="RHEA-COMP:11634"/>
        <dbReference type="Rhea" id="RHEA-COMP:16310"/>
        <dbReference type="ChEBI" id="CHEBI:15378"/>
        <dbReference type="ChEBI" id="CHEBI:17509"/>
        <dbReference type="ChEBI" id="CHEBI:59789"/>
        <dbReference type="ChEBI" id="CHEBI:74890"/>
        <dbReference type="ChEBI" id="CHEBI:146234"/>
        <dbReference type="EC" id="2.5.1.157"/>
    </reaction>
</comment>
<comment type="function">
    <text evidence="7">Aminocarboxypropyltransferase that catalyzes the aminocarboxypropyl transfer on pseudouridine corresponding to position 914 in M.jannaschii 16S rRNA. It constitutes the last step in biosynthesis of the hypermodified N1-methyl-N3-(3-amino-3-carboxypropyl) pseudouridine (m1acp3-Psi).</text>
</comment>
<dbReference type="Pfam" id="PF04068">
    <property type="entry name" value="Fer4_RLI"/>
    <property type="match status" value="1"/>
</dbReference>
<dbReference type="EMBL" id="QMQV01000036">
    <property type="protein sequence ID" value="RLE49411.1"/>
    <property type="molecule type" value="Genomic_DNA"/>
</dbReference>
<comment type="subcellular location">
    <subcellularLocation>
        <location evidence="7">Cytoplasm</location>
    </subcellularLocation>
</comment>
<evidence type="ECO:0000256" key="1">
    <source>
        <dbReference type="ARBA" id="ARBA00014114"/>
    </source>
</evidence>
<evidence type="ECO:0000256" key="7">
    <source>
        <dbReference type="HAMAP-Rule" id="MF_01116"/>
    </source>
</evidence>
<comment type="caution">
    <text evidence="7">Lacks conserved residue(s) required for the propagation of feature annotation.</text>
</comment>
<dbReference type="EC" id="2.5.1.157" evidence="7"/>
<dbReference type="GO" id="GO:0000455">
    <property type="term" value="P:enzyme-directed rRNA pseudouridine synthesis"/>
    <property type="evidence" value="ECO:0007669"/>
    <property type="project" value="UniProtKB-UniRule"/>
</dbReference>
<dbReference type="GO" id="GO:1904047">
    <property type="term" value="F:S-adenosyl-L-methionine binding"/>
    <property type="evidence" value="ECO:0007669"/>
    <property type="project" value="UniProtKB-UniRule"/>
</dbReference>
<keyword evidence="4 7" id="KW-0698">rRNA processing</keyword>
<evidence type="ECO:0000256" key="3">
    <source>
        <dbReference type="ARBA" id="ARBA00022517"/>
    </source>
</evidence>
<evidence type="ECO:0000256" key="5">
    <source>
        <dbReference type="ARBA" id="ARBA00022679"/>
    </source>
</evidence>
<reference evidence="10 11" key="1">
    <citation type="submission" date="2018-06" db="EMBL/GenBank/DDBJ databases">
        <title>Extensive metabolic versatility and redundancy in microbially diverse, dynamic hydrothermal sediments.</title>
        <authorList>
            <person name="Dombrowski N."/>
            <person name="Teske A."/>
            <person name="Baker B.J."/>
        </authorList>
    </citation>
    <scope>NUCLEOTIDE SEQUENCE [LARGE SCALE GENOMIC DNA]</scope>
    <source>
        <strain evidence="10">B66_G16</strain>
    </source>
</reference>
<comment type="caution">
    <text evidence="10">The sequence shown here is derived from an EMBL/GenBank/DDBJ whole genome shotgun (WGS) entry which is preliminary data.</text>
</comment>
<gene>
    <name evidence="10" type="ORF">DRJ31_04945</name>
</gene>
<dbReference type="AlphaFoldDB" id="A0A497ER70"/>
<keyword evidence="6 7" id="KW-0949">S-adenosyl-L-methionine</keyword>
<sequence length="177" mass="20109">MLEEVKLYVVHYRQCDPRKCTALKLKKLNLAKISSSLVRVPKAALVLHPYSKIVIGPEDAEIAIKRGLIALDCSWEKLNDMYFDLSKFNDRRLPYLLAANPVNYAEPGKLSTAEALAAALYILGFKSQALNILSKFKWGETFLSLNKEPLEAYQQARSREEVYQLEREFIEAVVSGE</sequence>
<dbReference type="Pfam" id="PF04034">
    <property type="entry name" value="Ribo_biogen_C"/>
    <property type="match status" value="1"/>
</dbReference>